<evidence type="ECO:0000313" key="5">
    <source>
        <dbReference type="Ensembl" id="ENSSFAP00005009233.1"/>
    </source>
</evidence>
<dbReference type="GO" id="GO:0060070">
    <property type="term" value="P:canonical Wnt signaling pathway"/>
    <property type="evidence" value="ECO:0007669"/>
    <property type="project" value="TreeGrafter"/>
</dbReference>
<dbReference type="GO" id="GO:0005886">
    <property type="term" value="C:plasma membrane"/>
    <property type="evidence" value="ECO:0007669"/>
    <property type="project" value="TreeGrafter"/>
</dbReference>
<reference evidence="5" key="3">
    <citation type="submission" date="2025-09" db="UniProtKB">
        <authorList>
            <consortium name="Ensembl"/>
        </authorList>
    </citation>
    <scope>IDENTIFICATION</scope>
</reference>
<organism evidence="5 6">
    <name type="scientific">Salarias fasciatus</name>
    <name type="common">Jewelled blenny</name>
    <name type="synonym">Blennius fasciatus</name>
    <dbReference type="NCBI Taxonomy" id="181472"/>
    <lineage>
        <taxon>Eukaryota</taxon>
        <taxon>Metazoa</taxon>
        <taxon>Chordata</taxon>
        <taxon>Craniata</taxon>
        <taxon>Vertebrata</taxon>
        <taxon>Euteleostomi</taxon>
        <taxon>Actinopterygii</taxon>
        <taxon>Neopterygii</taxon>
        <taxon>Teleostei</taxon>
        <taxon>Neoteleostei</taxon>
        <taxon>Acanthomorphata</taxon>
        <taxon>Ovalentaria</taxon>
        <taxon>Blenniimorphae</taxon>
        <taxon>Blenniiformes</taxon>
        <taxon>Blennioidei</taxon>
        <taxon>Blenniidae</taxon>
        <taxon>Salariinae</taxon>
        <taxon>Salarias</taxon>
    </lineage>
</organism>
<feature type="domain" description="FZ" evidence="4">
    <location>
        <begin position="16"/>
        <end position="71"/>
    </location>
</feature>
<dbReference type="PANTHER" id="PTHR11309">
    <property type="entry name" value="FRIZZLED"/>
    <property type="match status" value="1"/>
</dbReference>
<dbReference type="Pfam" id="PF01392">
    <property type="entry name" value="Fz"/>
    <property type="match status" value="1"/>
</dbReference>
<keyword evidence="2" id="KW-1015">Disulfide bond</keyword>
<dbReference type="PROSITE" id="PS50038">
    <property type="entry name" value="FZ"/>
    <property type="match status" value="1"/>
</dbReference>
<dbReference type="GO" id="GO:0017147">
    <property type="term" value="F:Wnt-protein binding"/>
    <property type="evidence" value="ECO:0007669"/>
    <property type="project" value="TreeGrafter"/>
</dbReference>
<reference evidence="5" key="1">
    <citation type="submission" date="2019-06" db="EMBL/GenBank/DDBJ databases">
        <authorList>
            <consortium name="Wellcome Sanger Institute Data Sharing"/>
        </authorList>
    </citation>
    <scope>NUCLEOTIDE SEQUENCE [LARGE SCALE GENOMIC DNA]</scope>
</reference>
<dbReference type="PANTHER" id="PTHR11309:SF47">
    <property type="entry name" value="FRIZZLED"/>
    <property type="match status" value="1"/>
</dbReference>
<keyword evidence="1" id="KW-0217">Developmental protein</keyword>
<dbReference type="Proteomes" id="UP000472267">
    <property type="component" value="Chromosome 11"/>
</dbReference>
<name>A0A672FRD8_SALFA</name>
<dbReference type="Gene3D" id="1.10.2000.10">
    <property type="entry name" value="Frizzled cysteine-rich domain"/>
    <property type="match status" value="1"/>
</dbReference>
<dbReference type="SUPFAM" id="SSF63501">
    <property type="entry name" value="Frizzled cysteine-rich domain"/>
    <property type="match status" value="1"/>
</dbReference>
<dbReference type="InterPro" id="IPR036790">
    <property type="entry name" value="Frizzled_dom_sf"/>
</dbReference>
<evidence type="ECO:0000256" key="3">
    <source>
        <dbReference type="PROSITE-ProRule" id="PRU00090"/>
    </source>
</evidence>
<dbReference type="GO" id="GO:0035567">
    <property type="term" value="P:non-canonical Wnt signaling pathway"/>
    <property type="evidence" value="ECO:0007669"/>
    <property type="project" value="TreeGrafter"/>
</dbReference>
<reference evidence="5" key="2">
    <citation type="submission" date="2025-08" db="UniProtKB">
        <authorList>
            <consortium name="Ensembl"/>
        </authorList>
    </citation>
    <scope>IDENTIFICATION</scope>
</reference>
<dbReference type="InterPro" id="IPR020067">
    <property type="entry name" value="Frizzled_dom"/>
</dbReference>
<comment type="caution">
    <text evidence="3">Lacks conserved residue(s) required for the propagation of feature annotation.</text>
</comment>
<dbReference type="AlphaFoldDB" id="A0A672FRD8"/>
<keyword evidence="6" id="KW-1185">Reference proteome</keyword>
<protein>
    <recommendedName>
        <fullName evidence="4">FZ domain-containing protein</fullName>
    </recommendedName>
</protein>
<dbReference type="InParanoid" id="A0A672FRD8"/>
<proteinExistence type="predicted"/>
<accession>A0A672FRD8</accession>
<dbReference type="GO" id="GO:0042813">
    <property type="term" value="F:Wnt receptor activity"/>
    <property type="evidence" value="ECO:0007669"/>
    <property type="project" value="TreeGrafter"/>
</dbReference>
<dbReference type="Ensembl" id="ENSSFAT00005009671.1">
    <property type="protein sequence ID" value="ENSSFAP00005009233.1"/>
    <property type="gene ID" value="ENSSFAG00005005324.1"/>
</dbReference>
<evidence type="ECO:0000313" key="6">
    <source>
        <dbReference type="Proteomes" id="UP000472267"/>
    </source>
</evidence>
<evidence type="ECO:0000256" key="2">
    <source>
        <dbReference type="ARBA" id="ARBA00023157"/>
    </source>
</evidence>
<sequence>MTVCLRQGPSSAPTQAAPGTCQPITSSICKSQPYTETIMPNFLGQLLQSDAELTLQTFIPLITVGCYPQLKTQTTGGTIVNDM</sequence>
<dbReference type="InterPro" id="IPR015526">
    <property type="entry name" value="Frizzled/SFRP"/>
</dbReference>
<evidence type="ECO:0000256" key="1">
    <source>
        <dbReference type="ARBA" id="ARBA00022473"/>
    </source>
</evidence>
<evidence type="ECO:0000259" key="4">
    <source>
        <dbReference type="PROSITE" id="PS50038"/>
    </source>
</evidence>